<sequence>MALSHDAVVRLTTLGWALLLCLFALSAPLLWAASPLLLAGVILVGALLGLSIHAARRLPRRDGRSSGRTHACLIGAGLLTCLVAAPVWWLVLQPALHPLAVPRVTLSDGRRQVVFQGMVHVASEQFYRSVAYDLLRAKDAGYVLFFEGVQPGTPEADAWLDAATQSSGDLNAQYARIGQVCGLSFQGDFLAFVQRDEALDPAHLVTADVSVTEMYEEWQRLVAADPALAETLPAGDGHGDGMFDMSSLLQVAAGLKDSQKDLLAAACKGVFSVVLGRAESPDALNRVILDFRNRRLAERIAGSADADIYITYGSAHFPGLFRELQAQDPAWRIVGTAWTTAILPPDDAVGRLRLAPP</sequence>
<gene>
    <name evidence="2" type="ORF">C8J29_101321</name>
</gene>
<accession>A0ABX5JE53</accession>
<keyword evidence="1" id="KW-1133">Transmembrane helix</keyword>
<dbReference type="RefSeq" id="WP_235836934.1">
    <property type="nucleotide sequence ID" value="NZ_MABH01000074.1"/>
</dbReference>
<feature type="transmembrane region" description="Helical" evidence="1">
    <location>
        <begin position="7"/>
        <end position="25"/>
    </location>
</feature>
<comment type="caution">
    <text evidence="2">The sequence shown here is derived from an EMBL/GenBank/DDBJ whole genome shotgun (WGS) entry which is preliminary data.</text>
</comment>
<evidence type="ECO:0000313" key="3">
    <source>
        <dbReference type="Proteomes" id="UP000240800"/>
    </source>
</evidence>
<feature type="transmembrane region" description="Helical" evidence="1">
    <location>
        <begin position="71"/>
        <end position="91"/>
    </location>
</feature>
<dbReference type="Proteomes" id="UP000240800">
    <property type="component" value="Unassembled WGS sequence"/>
</dbReference>
<evidence type="ECO:0000256" key="1">
    <source>
        <dbReference type="SAM" id="Phobius"/>
    </source>
</evidence>
<name>A0ABX5JE53_9RHOB</name>
<protein>
    <recommendedName>
        <fullName evidence="4">TraB family protein</fullName>
    </recommendedName>
</protein>
<proteinExistence type="predicted"/>
<dbReference type="EMBL" id="PZZW01000001">
    <property type="protein sequence ID" value="PTM81384.1"/>
    <property type="molecule type" value="Genomic_DNA"/>
</dbReference>
<feature type="transmembrane region" description="Helical" evidence="1">
    <location>
        <begin position="31"/>
        <end position="50"/>
    </location>
</feature>
<keyword evidence="1" id="KW-0812">Transmembrane</keyword>
<evidence type="ECO:0000313" key="2">
    <source>
        <dbReference type="EMBL" id="PTM81384.1"/>
    </source>
</evidence>
<evidence type="ECO:0008006" key="4">
    <source>
        <dbReference type="Google" id="ProtNLM"/>
    </source>
</evidence>
<keyword evidence="3" id="KW-1185">Reference proteome</keyword>
<keyword evidence="1" id="KW-0472">Membrane</keyword>
<organism evidence="2 3">
    <name type="scientific">Cereibacter johrii</name>
    <dbReference type="NCBI Taxonomy" id="445629"/>
    <lineage>
        <taxon>Bacteria</taxon>
        <taxon>Pseudomonadati</taxon>
        <taxon>Pseudomonadota</taxon>
        <taxon>Alphaproteobacteria</taxon>
        <taxon>Rhodobacterales</taxon>
        <taxon>Paracoccaceae</taxon>
        <taxon>Cereibacter</taxon>
    </lineage>
</organism>
<reference evidence="2 3" key="1">
    <citation type="submission" date="2018-04" db="EMBL/GenBank/DDBJ databases">
        <title>Genomic Encyclopedia of Type Strains, Phase III (KMG-III): the genomes of soil and plant-associated and newly described type strains.</title>
        <authorList>
            <person name="Whitman W."/>
        </authorList>
    </citation>
    <scope>NUCLEOTIDE SEQUENCE [LARGE SCALE GENOMIC DNA]</scope>
    <source>
        <strain evidence="2 3">JA192</strain>
    </source>
</reference>